<reference evidence="2" key="1">
    <citation type="journal article" date="2008" name="J. Bacteriol.">
        <title>Genome sequence of the fish pathogen Renibacterium salmoninarum suggests reductive evolution away from an environmental Arthrobacter ancestor.</title>
        <authorList>
            <person name="Wiens G.D."/>
            <person name="Rockey D.D."/>
            <person name="Wu Z."/>
            <person name="Chang J."/>
            <person name="Levy R."/>
            <person name="Crane S."/>
            <person name="Chen D.S."/>
            <person name="Capri G.R."/>
            <person name="Burnett J.R."/>
            <person name="Sudheesh P.S."/>
            <person name="Schipma M.J."/>
            <person name="Burd H."/>
            <person name="Bhattacharyya A."/>
            <person name="Rhodes L.D."/>
            <person name="Kaul R."/>
            <person name="Strom M.S."/>
        </authorList>
    </citation>
    <scope>NUCLEOTIDE SEQUENCE [LARGE SCALE GENOMIC DNA]</scope>
    <source>
        <strain evidence="2">ATCC 33209 / DSM 20767 / JCM 11484 / NBRC 15589 / NCIMB 2235</strain>
    </source>
</reference>
<gene>
    <name evidence="1" type="ordered locus">RSal33209_1407</name>
</gene>
<proteinExistence type="predicted"/>
<dbReference type="EC" id="2.8.1.1" evidence="1"/>
<dbReference type="InterPro" id="IPR036873">
    <property type="entry name" value="Rhodanese-like_dom_sf"/>
</dbReference>
<keyword evidence="1" id="KW-0808">Transferase</keyword>
<name>A9WPZ8_RENSM</name>
<dbReference type="KEGG" id="rsa:RSal33209_1407"/>
<dbReference type="Gene3D" id="3.40.250.10">
    <property type="entry name" value="Rhodanese-like domain"/>
    <property type="match status" value="1"/>
</dbReference>
<dbReference type="EMBL" id="CP000910">
    <property type="protein sequence ID" value="ABY23144.1"/>
    <property type="molecule type" value="Genomic_DNA"/>
</dbReference>
<dbReference type="eggNOG" id="COG2897">
    <property type="taxonomic scope" value="Bacteria"/>
</dbReference>
<protein>
    <submittedName>
        <fullName evidence="1">Thiosulfate sulfurtransferase</fullName>
        <ecNumber evidence="1">2.8.1.1</ecNumber>
    </submittedName>
</protein>
<dbReference type="Proteomes" id="UP000002007">
    <property type="component" value="Chromosome"/>
</dbReference>
<dbReference type="SUPFAM" id="SSF52821">
    <property type="entry name" value="Rhodanese/Cell cycle control phosphatase"/>
    <property type="match status" value="1"/>
</dbReference>
<keyword evidence="2" id="KW-1185">Reference proteome</keyword>
<dbReference type="STRING" id="288705.RSal33209_1407"/>
<dbReference type="AlphaFoldDB" id="A9WPZ8"/>
<evidence type="ECO:0000313" key="2">
    <source>
        <dbReference type="Proteomes" id="UP000002007"/>
    </source>
</evidence>
<dbReference type="HOGENOM" id="CLU_2993534_0_0_11"/>
<sequence>MLARFEGLGARPESAVAVYCGSGVTAAHQITALEIAGIKAALSQDLGLPGRSMLNCR</sequence>
<dbReference type="GO" id="GO:0004792">
    <property type="term" value="F:thiosulfate-cyanide sulfurtransferase activity"/>
    <property type="evidence" value="ECO:0007669"/>
    <property type="project" value="UniProtKB-EC"/>
</dbReference>
<accession>A9WPZ8</accession>
<evidence type="ECO:0000313" key="1">
    <source>
        <dbReference type="EMBL" id="ABY23144.1"/>
    </source>
</evidence>
<organism evidence="1 2">
    <name type="scientific">Renibacterium salmoninarum (strain ATCC 33209 / DSM 20767 / JCM 11484 / NBRC 15589 / NCIMB 2235)</name>
    <dbReference type="NCBI Taxonomy" id="288705"/>
    <lineage>
        <taxon>Bacteria</taxon>
        <taxon>Bacillati</taxon>
        <taxon>Actinomycetota</taxon>
        <taxon>Actinomycetes</taxon>
        <taxon>Micrococcales</taxon>
        <taxon>Micrococcaceae</taxon>
        <taxon>Renibacterium</taxon>
    </lineage>
</organism>